<dbReference type="Pfam" id="PF05703">
    <property type="entry name" value="Auxin_canalis"/>
    <property type="match status" value="1"/>
</dbReference>
<dbReference type="AlphaFoldDB" id="A0ABD1WMJ6"/>
<dbReference type="EMBL" id="JBFOLJ010000003">
    <property type="protein sequence ID" value="KAL2550919.1"/>
    <property type="molecule type" value="Genomic_DNA"/>
</dbReference>
<comment type="caution">
    <text evidence="2">The sequence shown here is derived from an EMBL/GenBank/DDBJ whole genome shotgun (WGS) entry which is preliminary data.</text>
</comment>
<dbReference type="PANTHER" id="PTHR31351">
    <property type="entry name" value="EXPRESSED PROTEIN"/>
    <property type="match status" value="1"/>
</dbReference>
<dbReference type="InterPro" id="IPR040269">
    <property type="entry name" value="VAB"/>
</dbReference>
<gene>
    <name evidence="2" type="ORF">Fot_12449</name>
</gene>
<evidence type="ECO:0000313" key="3">
    <source>
        <dbReference type="Proteomes" id="UP001604277"/>
    </source>
</evidence>
<evidence type="ECO:0000259" key="1">
    <source>
        <dbReference type="Pfam" id="PF05703"/>
    </source>
</evidence>
<organism evidence="2 3">
    <name type="scientific">Forsythia ovata</name>
    <dbReference type="NCBI Taxonomy" id="205694"/>
    <lineage>
        <taxon>Eukaryota</taxon>
        <taxon>Viridiplantae</taxon>
        <taxon>Streptophyta</taxon>
        <taxon>Embryophyta</taxon>
        <taxon>Tracheophyta</taxon>
        <taxon>Spermatophyta</taxon>
        <taxon>Magnoliopsida</taxon>
        <taxon>eudicotyledons</taxon>
        <taxon>Gunneridae</taxon>
        <taxon>Pentapetalae</taxon>
        <taxon>asterids</taxon>
        <taxon>lamiids</taxon>
        <taxon>Lamiales</taxon>
        <taxon>Oleaceae</taxon>
        <taxon>Forsythieae</taxon>
        <taxon>Forsythia</taxon>
    </lineage>
</organism>
<keyword evidence="3" id="KW-1185">Reference proteome</keyword>
<dbReference type="InterPro" id="IPR008546">
    <property type="entry name" value="VAN3-bd-like_auxin_canal"/>
</dbReference>
<name>A0ABD1WMJ6_9LAMI</name>
<accession>A0ABD1WMJ6</accession>
<proteinExistence type="predicted"/>
<feature type="domain" description="VAN3-binding protein-like auxin canalisation" evidence="1">
    <location>
        <begin position="115"/>
        <end position="201"/>
    </location>
</feature>
<protein>
    <recommendedName>
        <fullName evidence="1">VAN3-binding protein-like auxin canalisation domain-containing protein</fullName>
    </recommendedName>
</protein>
<dbReference type="Proteomes" id="UP001604277">
    <property type="component" value="Unassembled WGS sequence"/>
</dbReference>
<evidence type="ECO:0000313" key="2">
    <source>
        <dbReference type="EMBL" id="KAL2550919.1"/>
    </source>
</evidence>
<sequence>MGIEHMEIQPEELKIEGVLSKPPLTSHNDVSFPNVHNILVPSDVNKVEECKDDMMNNIPKKYKSTINEDNIRYWTELFLFLKIVWCNTIYLTKQVISIFEILIPFWFIHPYHVKTWLKGKSLTSILRSRKEKKKEKARLRTSQLHATLSLTWFVAAIAGISRETKDFTKIHKGKYVASGQDMGEVVASAAVFVTTAFVEAA</sequence>
<reference evidence="3" key="1">
    <citation type="submission" date="2024-07" db="EMBL/GenBank/DDBJ databases">
        <title>Two chromosome-level genome assemblies of Korean endemic species Abeliophyllum distichum and Forsythia ovata (Oleaceae).</title>
        <authorList>
            <person name="Jang H."/>
        </authorList>
    </citation>
    <scope>NUCLEOTIDE SEQUENCE [LARGE SCALE GENOMIC DNA]</scope>
</reference>
<dbReference type="PANTHER" id="PTHR31351:SF30">
    <property type="entry name" value="VAN3-BINDING PROTEIN-LIKE"/>
    <property type="match status" value="1"/>
</dbReference>